<organism evidence="1 2">
    <name type="scientific">Janthinobacterium lividum</name>
    <dbReference type="NCBI Taxonomy" id="29581"/>
    <lineage>
        <taxon>Bacteria</taxon>
        <taxon>Pseudomonadati</taxon>
        <taxon>Pseudomonadota</taxon>
        <taxon>Betaproteobacteria</taxon>
        <taxon>Burkholderiales</taxon>
        <taxon>Oxalobacteraceae</taxon>
        <taxon>Janthinobacterium</taxon>
    </lineage>
</organism>
<evidence type="ECO:0000313" key="2">
    <source>
        <dbReference type="Proteomes" id="UP000662821"/>
    </source>
</evidence>
<accession>A0AAJ4T6U1</accession>
<dbReference type="EMBL" id="CP071520">
    <property type="protein sequence ID" value="QSX97955.1"/>
    <property type="molecule type" value="Genomic_DNA"/>
</dbReference>
<dbReference type="Proteomes" id="UP000662821">
    <property type="component" value="Chromosome"/>
</dbReference>
<name>A0AAJ4T6U1_9BURK</name>
<protein>
    <submittedName>
        <fullName evidence="1">Uncharacterized protein</fullName>
    </submittedName>
</protein>
<evidence type="ECO:0000313" key="1">
    <source>
        <dbReference type="EMBL" id="QSX97955.1"/>
    </source>
</evidence>
<dbReference type="RefSeq" id="WP_151093342.1">
    <property type="nucleotide sequence ID" value="NZ_CP071520.1"/>
</dbReference>
<sequence length="59" mass="6500">MDKALALKEAGKALELLIVNQPNLFSSPNTVGNNHGAVLADYCHNFMEQYAKRLIARAE</sequence>
<dbReference type="AlphaFoldDB" id="A0AAJ4T6U1"/>
<proteinExistence type="predicted"/>
<gene>
    <name evidence="1" type="ORF">J3P46_08600</name>
</gene>
<reference evidence="1 2" key="1">
    <citation type="submission" date="2021-03" db="EMBL/GenBank/DDBJ databases">
        <title>Draft genome sequence of Janthinobacterium sp. strain PLB02 isolated from infected primmorphs (Lubomirskia baicalensis).</title>
        <authorList>
            <person name="Chernogor L.I."/>
            <person name="Belikov S.I."/>
            <person name="Petrushin I.S."/>
        </authorList>
    </citation>
    <scope>NUCLEOTIDE SEQUENCE [LARGE SCALE GENOMIC DNA]</scope>
    <source>
        <strain evidence="1 2">PLB02</strain>
    </source>
</reference>